<gene>
    <name evidence="2" type="ORF">LIER_34135</name>
</gene>
<accession>A0AAV3S038</accession>
<organism evidence="2 3">
    <name type="scientific">Lithospermum erythrorhizon</name>
    <name type="common">Purple gromwell</name>
    <name type="synonym">Lithospermum officinale var. erythrorhizon</name>
    <dbReference type="NCBI Taxonomy" id="34254"/>
    <lineage>
        <taxon>Eukaryota</taxon>
        <taxon>Viridiplantae</taxon>
        <taxon>Streptophyta</taxon>
        <taxon>Embryophyta</taxon>
        <taxon>Tracheophyta</taxon>
        <taxon>Spermatophyta</taxon>
        <taxon>Magnoliopsida</taxon>
        <taxon>eudicotyledons</taxon>
        <taxon>Gunneridae</taxon>
        <taxon>Pentapetalae</taxon>
        <taxon>asterids</taxon>
        <taxon>lamiids</taxon>
        <taxon>Boraginales</taxon>
        <taxon>Boraginaceae</taxon>
        <taxon>Boraginoideae</taxon>
        <taxon>Lithospermeae</taxon>
        <taxon>Lithospermum</taxon>
    </lineage>
</organism>
<evidence type="ECO:0000313" key="2">
    <source>
        <dbReference type="EMBL" id="GAA0186847.1"/>
    </source>
</evidence>
<comment type="caution">
    <text evidence="2">The sequence shown here is derived from an EMBL/GenBank/DDBJ whole genome shotgun (WGS) entry which is preliminary data.</text>
</comment>
<evidence type="ECO:0000256" key="1">
    <source>
        <dbReference type="SAM" id="Coils"/>
    </source>
</evidence>
<proteinExistence type="predicted"/>
<reference evidence="2 3" key="1">
    <citation type="submission" date="2024-01" db="EMBL/GenBank/DDBJ databases">
        <title>The complete chloroplast genome sequence of Lithospermum erythrorhizon: insights into the phylogenetic relationship among Boraginaceae species and the maternal lineages of purple gromwells.</title>
        <authorList>
            <person name="Okada T."/>
            <person name="Watanabe K."/>
        </authorList>
    </citation>
    <scope>NUCLEOTIDE SEQUENCE [LARGE SCALE GENOMIC DNA]</scope>
</reference>
<name>A0AAV3S038_LITER</name>
<dbReference type="EMBL" id="BAABME010014098">
    <property type="protein sequence ID" value="GAA0186847.1"/>
    <property type="molecule type" value="Genomic_DNA"/>
</dbReference>
<dbReference type="AlphaFoldDB" id="A0AAV3S038"/>
<keyword evidence="1" id="KW-0175">Coiled coil</keyword>
<protein>
    <submittedName>
        <fullName evidence="2">Uncharacterized protein</fullName>
    </submittedName>
</protein>
<sequence length="275" mass="30990">MRLNLWGLGLKWVMCRDRRFPSTNGSGFRLSTTVSDQGEVRRSEEHVSIRAEPDIPFPPNEKPLPLRAELQDAIPEDVVHQRKGKGAATGPSLPAYDARFLVLPYTLPNLEVNSKAPWNPRKFHFHTVKPLLSKKVEVLKKVIATKNSLFEVAKGEFSAKKTKLEGLSKTMEDRNQKVESVLEELHKEKDKTAEAGKAWVAEKTKMQARYEKLERANTSEIMKAQEDKETTLASVAAEANVVRVQFSKETLQAFMNSPNYTAKVVLIHGSSDSMF</sequence>
<keyword evidence="3" id="KW-1185">Reference proteome</keyword>
<feature type="coiled-coil region" evidence="1">
    <location>
        <begin position="164"/>
        <end position="195"/>
    </location>
</feature>
<dbReference type="Proteomes" id="UP001454036">
    <property type="component" value="Unassembled WGS sequence"/>
</dbReference>
<evidence type="ECO:0000313" key="3">
    <source>
        <dbReference type="Proteomes" id="UP001454036"/>
    </source>
</evidence>